<gene>
    <name evidence="3" type="ORF">IQ31_02968</name>
</gene>
<protein>
    <submittedName>
        <fullName evidence="3">Response regulator receiver domain-containing protein</fullName>
    </submittedName>
</protein>
<dbReference type="Gene3D" id="3.40.50.2300">
    <property type="match status" value="1"/>
</dbReference>
<organism evidence="3 4">
    <name type="scientific">Sphingobacterium siyangense</name>
    <dbReference type="NCBI Taxonomy" id="459529"/>
    <lineage>
        <taxon>Bacteria</taxon>
        <taxon>Pseudomonadati</taxon>
        <taxon>Bacteroidota</taxon>
        <taxon>Sphingobacteriia</taxon>
        <taxon>Sphingobacteriales</taxon>
        <taxon>Sphingobacteriaceae</taxon>
        <taxon>Sphingobacterium</taxon>
    </lineage>
</organism>
<feature type="domain" description="Response regulatory" evidence="2">
    <location>
        <begin position="2"/>
        <end position="113"/>
    </location>
</feature>
<dbReference type="Pfam" id="PF00072">
    <property type="entry name" value="Response_reg"/>
    <property type="match status" value="1"/>
</dbReference>
<proteinExistence type="predicted"/>
<dbReference type="InterPro" id="IPR011006">
    <property type="entry name" value="CheY-like_superfamily"/>
</dbReference>
<dbReference type="PROSITE" id="PS50110">
    <property type="entry name" value="RESPONSE_REGULATORY"/>
    <property type="match status" value="1"/>
</dbReference>
<dbReference type="RefSeq" id="WP_145328420.1">
    <property type="nucleotide sequence ID" value="NZ_VLKR01000015.1"/>
</dbReference>
<evidence type="ECO:0000256" key="1">
    <source>
        <dbReference type="PROSITE-ProRule" id="PRU00169"/>
    </source>
</evidence>
<dbReference type="InterPro" id="IPR001789">
    <property type="entry name" value="Sig_transdc_resp-reg_receiver"/>
</dbReference>
<sequence length="138" mass="15322">MKLALIDDNARLRDITKKQLEDSGYTLFFQSENEQEAIQKIGESNTLPDVCIIEENFGAANALLGKFPDLKVLISSTNDDKKSVTDMLEIGVWGYILKYTDPDELLTAVVALSKGKKYFSLGVSDIATGYFTKDNSED</sequence>
<evidence type="ECO:0000259" key="2">
    <source>
        <dbReference type="PROSITE" id="PS50110"/>
    </source>
</evidence>
<accession>A0A562MG10</accession>
<dbReference type="SUPFAM" id="SSF52172">
    <property type="entry name" value="CheY-like"/>
    <property type="match status" value="1"/>
</dbReference>
<evidence type="ECO:0000313" key="4">
    <source>
        <dbReference type="Proteomes" id="UP000315908"/>
    </source>
</evidence>
<dbReference type="OrthoDB" id="9797341at2"/>
<reference evidence="3 4" key="1">
    <citation type="journal article" date="2015" name="Stand. Genomic Sci.">
        <title>Genomic Encyclopedia of Bacterial and Archaeal Type Strains, Phase III: the genomes of soil and plant-associated and newly described type strains.</title>
        <authorList>
            <person name="Whitman W.B."/>
            <person name="Woyke T."/>
            <person name="Klenk H.P."/>
            <person name="Zhou Y."/>
            <person name="Lilburn T.G."/>
            <person name="Beck B.J."/>
            <person name="De Vos P."/>
            <person name="Vandamme P."/>
            <person name="Eisen J.A."/>
            <person name="Garrity G."/>
            <person name="Hugenholtz P."/>
            <person name="Kyrpides N.C."/>
        </authorList>
    </citation>
    <scope>NUCLEOTIDE SEQUENCE [LARGE SCALE GENOMIC DNA]</scope>
    <source>
        <strain evidence="3 4">CGMCC 1.6855</strain>
    </source>
</reference>
<dbReference type="EMBL" id="VLKR01000015">
    <property type="protein sequence ID" value="TWI18840.1"/>
    <property type="molecule type" value="Genomic_DNA"/>
</dbReference>
<dbReference type="GO" id="GO:0000160">
    <property type="term" value="P:phosphorelay signal transduction system"/>
    <property type="evidence" value="ECO:0007669"/>
    <property type="project" value="InterPro"/>
</dbReference>
<dbReference type="Proteomes" id="UP000315908">
    <property type="component" value="Unassembled WGS sequence"/>
</dbReference>
<name>A0A562MG10_9SPHI</name>
<comment type="caution">
    <text evidence="3">The sequence shown here is derived from an EMBL/GenBank/DDBJ whole genome shotgun (WGS) entry which is preliminary data.</text>
</comment>
<dbReference type="SMART" id="SM00448">
    <property type="entry name" value="REC"/>
    <property type="match status" value="1"/>
</dbReference>
<evidence type="ECO:0000313" key="3">
    <source>
        <dbReference type="EMBL" id="TWI18840.1"/>
    </source>
</evidence>
<dbReference type="AlphaFoldDB" id="A0A562MG10"/>
<comment type="caution">
    <text evidence="1">Lacks conserved residue(s) required for the propagation of feature annotation.</text>
</comment>